<dbReference type="Gene3D" id="3.40.50.980">
    <property type="match status" value="2"/>
</dbReference>
<dbReference type="InterPro" id="IPR050237">
    <property type="entry name" value="ATP-dep_AMP-bd_enzyme"/>
</dbReference>
<accession>A0A3Z6QK82</accession>
<dbReference type="GO" id="GO:0016833">
    <property type="term" value="F:oxo-acid-lyase activity"/>
    <property type="evidence" value="ECO:0007669"/>
    <property type="project" value="InterPro"/>
</dbReference>
<dbReference type="Gene3D" id="3.60.120.10">
    <property type="entry name" value="Anthranilate synthase"/>
    <property type="match status" value="1"/>
</dbReference>
<reference evidence="6" key="1">
    <citation type="submission" date="2018-09" db="EMBL/GenBank/DDBJ databases">
        <authorList>
            <person name="Ashton P.M."/>
            <person name="Dallman T."/>
            <person name="Nair S."/>
            <person name="De Pinna E."/>
            <person name="Peters T."/>
            <person name="Grant K."/>
        </authorList>
    </citation>
    <scope>NUCLEOTIDE SEQUENCE [LARGE SCALE GENOMIC DNA]</scope>
    <source>
        <strain evidence="7">140692</strain>
        <strain evidence="6">412099</strain>
    </source>
</reference>
<evidence type="ECO:0000259" key="5">
    <source>
        <dbReference type="Pfam" id="PF13193"/>
    </source>
</evidence>
<protein>
    <submittedName>
        <fullName evidence="6">Salicylate synthase</fullName>
    </submittedName>
</protein>
<evidence type="ECO:0000259" key="3">
    <source>
        <dbReference type="Pfam" id="PF00425"/>
    </source>
</evidence>
<keyword evidence="2" id="KW-0436">Ligase</keyword>
<dbReference type="PANTHER" id="PTHR43767:SF1">
    <property type="entry name" value="NONRIBOSOMAL PEPTIDE SYNTHASE PES1 (EUROFUNG)-RELATED"/>
    <property type="match status" value="1"/>
</dbReference>
<dbReference type="InterPro" id="IPR045851">
    <property type="entry name" value="AMP-bd_C_sf"/>
</dbReference>
<dbReference type="Pfam" id="PF00501">
    <property type="entry name" value="AMP-binding"/>
    <property type="match status" value="1"/>
</dbReference>
<dbReference type="SUPFAM" id="SSF56322">
    <property type="entry name" value="ADC synthase"/>
    <property type="match status" value="1"/>
</dbReference>
<evidence type="ECO:0000256" key="2">
    <source>
        <dbReference type="ARBA" id="ARBA00022598"/>
    </source>
</evidence>
<dbReference type="PANTHER" id="PTHR43767">
    <property type="entry name" value="LONG-CHAIN-FATTY-ACID--COA LIGASE"/>
    <property type="match status" value="1"/>
</dbReference>
<dbReference type="Proteomes" id="UP000839631">
    <property type="component" value="Unassembled WGS sequence"/>
</dbReference>
<evidence type="ECO:0000256" key="1">
    <source>
        <dbReference type="ARBA" id="ARBA00004924"/>
    </source>
</evidence>
<dbReference type="Pfam" id="PF00425">
    <property type="entry name" value="Chorismate_bind"/>
    <property type="match status" value="1"/>
</dbReference>
<dbReference type="InterPro" id="IPR015890">
    <property type="entry name" value="Chorismate_C"/>
</dbReference>
<dbReference type="GO" id="GO:0008909">
    <property type="term" value="F:isochorismate synthase activity"/>
    <property type="evidence" value="ECO:0007669"/>
    <property type="project" value="InterPro"/>
</dbReference>
<dbReference type="Pfam" id="PF13193">
    <property type="entry name" value="AMP-binding_C"/>
    <property type="match status" value="1"/>
</dbReference>
<dbReference type="EMBL" id="AAAGSE010000014">
    <property type="protein sequence ID" value="EAC0787360.1"/>
    <property type="molecule type" value="Genomic_DNA"/>
</dbReference>
<comment type="caution">
    <text evidence="6">The sequence shown here is derived from an EMBL/GenBank/DDBJ whole genome shotgun (WGS) entry which is preliminary data.</text>
</comment>
<organism evidence="6">
    <name type="scientific">Salmonella enterica subsp. enterica serovar Java</name>
    <dbReference type="NCBI Taxonomy" id="224729"/>
    <lineage>
        <taxon>Bacteria</taxon>
        <taxon>Pseudomonadati</taxon>
        <taxon>Pseudomonadota</taxon>
        <taxon>Gammaproteobacteria</taxon>
        <taxon>Enterobacterales</taxon>
        <taxon>Enterobacteriaceae</taxon>
        <taxon>Salmonella</taxon>
    </lineage>
</organism>
<dbReference type="PROSITE" id="PS00455">
    <property type="entry name" value="AMP_BINDING"/>
    <property type="match status" value="1"/>
</dbReference>
<dbReference type="InterPro" id="IPR000873">
    <property type="entry name" value="AMP-dep_synth/lig_dom"/>
</dbReference>
<evidence type="ECO:0000313" key="7">
    <source>
        <dbReference type="EMBL" id="EBY8643047.1"/>
    </source>
</evidence>
<evidence type="ECO:0000259" key="4">
    <source>
        <dbReference type="Pfam" id="PF00501"/>
    </source>
</evidence>
<comment type="pathway">
    <text evidence="1">Siderophore biosynthesis.</text>
</comment>
<name>A0A3Z6QK82_SALEB</name>
<dbReference type="Gene3D" id="3.30.300.30">
    <property type="match status" value="1"/>
</dbReference>
<feature type="domain" description="AMP-dependent synthetase/ligase" evidence="4">
    <location>
        <begin position="30"/>
        <end position="392"/>
    </location>
</feature>
<sequence>MNKLLQKAIAREKPVNWPDITLGSLLSHLVEQFAGRPAVCCGPDQMTYLELADKSDRFANYLHQAGVRKGDNVLLQLPNSIGFLVALFALFRLGVRPVLAMPTQGENDLETLCQIAHPRMWIHPDHYLAHDFQPLASRIAECLPTLQQVVVYQADDPDCTLRSFCQCAPLNQQDAPTVDMEDIALLLLSGGSTGTPKLIPRTHADYLYNVSIMAEICRTNTDTVYLATLSAAHNFTLSCPGILGVLQSGGKIVMARTPSCDEVFPLVEQHRVTMTSLVPPLLALWLEYRTWDERDLSSLRLLQVGGAKLESTLAARVKPELGCQLQQVFGMAEGLICCTRLDDDPEVIMHTQGRPASQWDRLRVVNADNHEVGIGETGELLTQGPYTITGYYRAPQQNLTSFTQTGEYRSGDLVRLTAEGNVIVEGRIKELINRAGEKVSCTELEQCIARHPDIEDCVVVGVEDSDLVERICVCLSERHRISLAELRIFLQQQGMSNFKLPDQLLSVANWPVTPVGKIDRRQLAVMARQQTNNADLHLFQSMSDYRPLPVLAEEMPLHASPLDVVCNFLALRPEKCLVYEKDACWHIGFDALAEIHLYKDRCELLMSGKCQRFSHQHDYLHSLQQALDALPFSRWRALGVGDFELSYLFHDLPAQVPTKRPLLQLLIPRFELMLTEGKAHLKATNSTEIALLREQLMAADHIYTPVELEPGRHLDVRERLSQDDSETYKQQVKEAIEDIQHGKYQKVILSRRIFLDESLDLVASYHFGRRHNTPARSFLVNYNQHQFMGFSPETIVESTAQGIISTQPLAGTRALKADEQENTRLREELISDTKEIAEHAVSVKLAFDELRQVCVPNSVSVQKFMQVLPRGTVQHLASQLQGTLAEGRSCWDGLKALFPAVTASGIPKRAALEAIATREVEPRGAYSGTVLMLDSDGALDAALVLRSLYHLENGFALQAGAGIVEQSQPVRECTETLEKLQSIGLYLITER</sequence>
<dbReference type="SUPFAM" id="SSF56801">
    <property type="entry name" value="Acetyl-CoA synthetase-like"/>
    <property type="match status" value="1"/>
</dbReference>
<feature type="domain" description="AMP-binding enzyme C-terminal" evidence="5">
    <location>
        <begin position="443"/>
        <end position="517"/>
    </location>
</feature>
<dbReference type="InterPro" id="IPR019999">
    <property type="entry name" value="Anth_synth_I-like"/>
</dbReference>
<dbReference type="InterPro" id="IPR020845">
    <property type="entry name" value="AMP-binding_CS"/>
</dbReference>
<dbReference type="GO" id="GO:0016878">
    <property type="term" value="F:acid-thiol ligase activity"/>
    <property type="evidence" value="ECO:0007669"/>
    <property type="project" value="UniProtKB-ARBA"/>
</dbReference>
<dbReference type="InterPro" id="IPR025110">
    <property type="entry name" value="AMP-bd_C"/>
</dbReference>
<feature type="domain" description="Chorismate-utilising enzyme C-terminal" evidence="3">
    <location>
        <begin position="725"/>
        <end position="979"/>
    </location>
</feature>
<dbReference type="EMBL" id="AAHPHN010000026">
    <property type="protein sequence ID" value="EBY8643047.1"/>
    <property type="molecule type" value="Genomic_DNA"/>
</dbReference>
<dbReference type="NCBIfam" id="TIGR03494">
    <property type="entry name" value="salicyl_syn"/>
    <property type="match status" value="1"/>
</dbReference>
<dbReference type="PRINTS" id="PR00095">
    <property type="entry name" value="ANTSNTHASEI"/>
</dbReference>
<evidence type="ECO:0000313" key="6">
    <source>
        <dbReference type="EMBL" id="EAC0787360.1"/>
    </source>
</evidence>
<dbReference type="InterPro" id="IPR019996">
    <property type="entry name" value="Salicylate_synthase"/>
</dbReference>
<proteinExistence type="predicted"/>
<gene>
    <name evidence="6" type="ORF">D6K54_11475</name>
    <name evidence="7" type="ORF">D6S17_16030</name>
</gene>
<dbReference type="InterPro" id="IPR005801">
    <property type="entry name" value="ADC_synthase"/>
</dbReference>
<dbReference type="Gene3D" id="2.30.38.10">
    <property type="entry name" value="Luciferase, Domain 3"/>
    <property type="match status" value="1"/>
</dbReference>
<dbReference type="FunFam" id="2.30.38.10:FF:000003">
    <property type="entry name" value="Vibriobactin-specific 2,3-dihydroxybenzoate-AMP ligase"/>
    <property type="match status" value="1"/>
</dbReference>
<dbReference type="AlphaFoldDB" id="A0A3Z6QK82"/>